<dbReference type="PATRIC" id="fig|1227360.4.peg.2456"/>
<evidence type="ECO:0000256" key="1">
    <source>
        <dbReference type="ARBA" id="ARBA00006763"/>
    </source>
</evidence>
<dbReference type="SUPFAM" id="SSF102405">
    <property type="entry name" value="MCP/YpsA-like"/>
    <property type="match status" value="1"/>
</dbReference>
<dbReference type="Pfam" id="PF03641">
    <property type="entry name" value="Lysine_decarbox"/>
    <property type="match status" value="1"/>
</dbReference>
<reference evidence="3 4" key="1">
    <citation type="journal article" date="2014" name="BMC Genomics">
        <title>Genomic comparison of sporeforming bacilli isolated from milk.</title>
        <authorList>
            <person name="Moreno Switt A.I."/>
            <person name="Andrus A.D."/>
            <person name="Ranieri M.L."/>
            <person name="Orsi R.H."/>
            <person name="Ivy R."/>
            <person name="den Bakker H.C."/>
            <person name="Martin N.H."/>
            <person name="Wiedmann M."/>
            <person name="Boor K.J."/>
        </authorList>
    </citation>
    <scope>NUCLEOTIDE SEQUENCE [LARGE SCALE GENOMIC DNA]</scope>
    <source>
        <strain evidence="3 4">FSL R5-213</strain>
    </source>
</reference>
<dbReference type="EC" id="3.2.2.n1" evidence="2"/>
<evidence type="ECO:0000313" key="3">
    <source>
        <dbReference type="EMBL" id="ETT84097.1"/>
    </source>
</evidence>
<dbReference type="PANTHER" id="PTHR31223">
    <property type="entry name" value="LOG FAMILY PROTEIN YJL055W"/>
    <property type="match status" value="1"/>
</dbReference>
<accession>W4EVK1</accession>
<dbReference type="EMBL" id="ASQA01000028">
    <property type="protein sequence ID" value="ETT84097.1"/>
    <property type="molecule type" value="Genomic_DNA"/>
</dbReference>
<comment type="similarity">
    <text evidence="1 2">Belongs to the LOG family.</text>
</comment>
<evidence type="ECO:0000313" key="4">
    <source>
        <dbReference type="Proteomes" id="UP000019062"/>
    </source>
</evidence>
<dbReference type="GO" id="GO:0005829">
    <property type="term" value="C:cytosol"/>
    <property type="evidence" value="ECO:0007669"/>
    <property type="project" value="TreeGrafter"/>
</dbReference>
<keyword evidence="4" id="KW-1185">Reference proteome</keyword>
<dbReference type="Proteomes" id="UP000019062">
    <property type="component" value="Unassembled WGS sequence"/>
</dbReference>
<evidence type="ECO:0000256" key="2">
    <source>
        <dbReference type="RuleBase" id="RU363015"/>
    </source>
</evidence>
<dbReference type="GO" id="GO:0016799">
    <property type="term" value="F:hydrolase activity, hydrolyzing N-glycosyl compounds"/>
    <property type="evidence" value="ECO:0007669"/>
    <property type="project" value="TreeGrafter"/>
</dbReference>
<dbReference type="Gene3D" id="3.40.50.450">
    <property type="match status" value="1"/>
</dbReference>
<keyword evidence="2" id="KW-0378">Hydrolase</keyword>
<dbReference type="InterPro" id="IPR005269">
    <property type="entry name" value="LOG"/>
</dbReference>
<proteinExistence type="inferred from homology"/>
<dbReference type="InterPro" id="IPR031100">
    <property type="entry name" value="LOG_fam"/>
</dbReference>
<dbReference type="NCBIfam" id="TIGR00730">
    <property type="entry name" value="Rossman fold protein, TIGR00730 family"/>
    <property type="match status" value="1"/>
</dbReference>
<dbReference type="eggNOG" id="COG1611">
    <property type="taxonomic scope" value="Bacteria"/>
</dbReference>
<organism evidence="3 4">
    <name type="scientific">Viridibacillus arenosi FSL R5-213</name>
    <dbReference type="NCBI Taxonomy" id="1227360"/>
    <lineage>
        <taxon>Bacteria</taxon>
        <taxon>Bacillati</taxon>
        <taxon>Bacillota</taxon>
        <taxon>Bacilli</taxon>
        <taxon>Bacillales</taxon>
        <taxon>Caryophanaceae</taxon>
        <taxon>Viridibacillus</taxon>
    </lineage>
</organism>
<name>W4EVK1_9BACL</name>
<comment type="caution">
    <text evidence="3">The sequence shown here is derived from an EMBL/GenBank/DDBJ whole genome shotgun (WGS) entry which is preliminary data.</text>
</comment>
<keyword evidence="2" id="KW-0203">Cytokinin biosynthesis</keyword>
<dbReference type="RefSeq" id="WP_038185192.1">
    <property type="nucleotide sequence ID" value="NZ_ASQA01000028.1"/>
</dbReference>
<dbReference type="GO" id="GO:0009691">
    <property type="term" value="P:cytokinin biosynthetic process"/>
    <property type="evidence" value="ECO:0007669"/>
    <property type="project" value="UniProtKB-UniRule"/>
</dbReference>
<dbReference type="PANTHER" id="PTHR31223:SF70">
    <property type="entry name" value="LOG FAMILY PROTEIN YJL055W"/>
    <property type="match status" value="1"/>
</dbReference>
<sequence>MKTLAVFCGSSNGASDIYVEVAKKLGKELAKRDITLIYGGASVGVMGALADAVLETGGKVIGVMPIFLEKREISHKNLTELIVVDSMHDRKEKMAELADGFMVLPGGPGTLEEFFEVFTWAQLGLHQKPCGLLNINHYFDPLIALFNHMSDEQFLHEKYRTMALVDAEPSGLLDQFNVYEAPTVKSYITEKQI</sequence>
<protein>
    <recommendedName>
        <fullName evidence="2">Cytokinin riboside 5'-monophosphate phosphoribohydrolase</fullName>
        <ecNumber evidence="2">3.2.2.n1</ecNumber>
    </recommendedName>
</protein>
<gene>
    <name evidence="3" type="ORF">C176_12053</name>
</gene>
<dbReference type="AlphaFoldDB" id="W4EVK1"/>